<reference evidence="1 2" key="1">
    <citation type="submission" date="2019-08" db="EMBL/GenBank/DDBJ databases">
        <authorList>
            <person name="Alioto T."/>
            <person name="Alioto T."/>
            <person name="Gomez Garrido J."/>
        </authorList>
    </citation>
    <scope>NUCLEOTIDE SEQUENCE [LARGE SCALE GENOMIC DNA]</scope>
</reference>
<organism evidence="1 2">
    <name type="scientific">Cinara cedri</name>
    <dbReference type="NCBI Taxonomy" id="506608"/>
    <lineage>
        <taxon>Eukaryota</taxon>
        <taxon>Metazoa</taxon>
        <taxon>Ecdysozoa</taxon>
        <taxon>Arthropoda</taxon>
        <taxon>Hexapoda</taxon>
        <taxon>Insecta</taxon>
        <taxon>Pterygota</taxon>
        <taxon>Neoptera</taxon>
        <taxon>Paraneoptera</taxon>
        <taxon>Hemiptera</taxon>
        <taxon>Sternorrhyncha</taxon>
        <taxon>Aphidomorpha</taxon>
        <taxon>Aphidoidea</taxon>
        <taxon>Aphididae</taxon>
        <taxon>Lachninae</taxon>
        <taxon>Cinara</taxon>
    </lineage>
</organism>
<dbReference type="EMBL" id="CABPRJ010000028">
    <property type="protein sequence ID" value="VVC26233.1"/>
    <property type="molecule type" value="Genomic_DNA"/>
</dbReference>
<evidence type="ECO:0000313" key="2">
    <source>
        <dbReference type="Proteomes" id="UP000325440"/>
    </source>
</evidence>
<sequence length="145" mass="16636">MKKFQTMTFAKCRSVISFQYKTYDSTFVSVKSVRLGALNVLGLVKRIASEFRLEYSLKSLYCSLVRSIIEYEPVLWDTHTASSYLQLKRIQRCFLSFAFYVLKIGHAPDDYFPVLSVLNFTLLANRRAAANLSFLHKLLDGSINA</sequence>
<dbReference type="AlphaFoldDB" id="A0A5E4M4T2"/>
<protein>
    <submittedName>
        <fullName evidence="1">Uncharacterized protein</fullName>
    </submittedName>
</protein>
<name>A0A5E4M4T2_9HEMI</name>
<gene>
    <name evidence="1" type="ORF">CINCED_3A001257</name>
</gene>
<keyword evidence="2" id="KW-1185">Reference proteome</keyword>
<dbReference type="OrthoDB" id="6587716at2759"/>
<dbReference type="Proteomes" id="UP000325440">
    <property type="component" value="Unassembled WGS sequence"/>
</dbReference>
<evidence type="ECO:0000313" key="1">
    <source>
        <dbReference type="EMBL" id="VVC26233.1"/>
    </source>
</evidence>
<proteinExistence type="predicted"/>
<accession>A0A5E4M4T2</accession>